<accession>A0ACB8RA84</accession>
<protein>
    <submittedName>
        <fullName evidence="1">Uncharacterized protein</fullName>
    </submittedName>
</protein>
<dbReference type="Proteomes" id="UP000814033">
    <property type="component" value="Unassembled WGS sequence"/>
</dbReference>
<name>A0ACB8RA84_9AGAM</name>
<gene>
    <name evidence="1" type="ORF">FA95DRAFT_1611730</name>
</gene>
<reference evidence="1" key="2">
    <citation type="journal article" date="2022" name="New Phytol.">
        <title>Evolutionary transition to the ectomycorrhizal habit in the genomes of a hyperdiverse lineage of mushroom-forming fungi.</title>
        <authorList>
            <person name="Looney B."/>
            <person name="Miyauchi S."/>
            <person name="Morin E."/>
            <person name="Drula E."/>
            <person name="Courty P.E."/>
            <person name="Kohler A."/>
            <person name="Kuo A."/>
            <person name="LaButti K."/>
            <person name="Pangilinan J."/>
            <person name="Lipzen A."/>
            <person name="Riley R."/>
            <person name="Andreopoulos W."/>
            <person name="He G."/>
            <person name="Johnson J."/>
            <person name="Nolan M."/>
            <person name="Tritt A."/>
            <person name="Barry K.W."/>
            <person name="Grigoriev I.V."/>
            <person name="Nagy L.G."/>
            <person name="Hibbett D."/>
            <person name="Henrissat B."/>
            <person name="Matheny P.B."/>
            <person name="Labbe J."/>
            <person name="Martin F.M."/>
        </authorList>
    </citation>
    <scope>NUCLEOTIDE SEQUENCE</scope>
    <source>
        <strain evidence="1">FP105234-sp</strain>
    </source>
</reference>
<sequence length="340" mass="37239">MPVSLPAEIMIMVVNGVSSANDCRSLRAVDKAFCNAATPTAFRTVGATNRRDSALGLVSLLESDLAKYVEEAVYRDSAADDNGDKVIAADEDAGYLPAIEDSLVRAFSLAAQLPRVKSLRFTFHPKYSDALQDLHADVFRGNDVPAQLHMQHALIATVGGAAPHLRVLTLANVTPLRHAVYNSSAFTAVLPFITHLQLSIAFHKSGPHSLNTSGSTDILKFWHLVVHNGMLERAKGLVSITLTSDTRFVFKAISWRLVMLPRLKYLALNTSSGSGIDWPTHVMEDFVARHGQLEWIDLGIGADKVHWVRNTHADPKDVSECEMPPSVALKQTGQRGRMRQ</sequence>
<keyword evidence="2" id="KW-1185">Reference proteome</keyword>
<dbReference type="EMBL" id="MU276189">
    <property type="protein sequence ID" value="KAI0040521.1"/>
    <property type="molecule type" value="Genomic_DNA"/>
</dbReference>
<evidence type="ECO:0000313" key="1">
    <source>
        <dbReference type="EMBL" id="KAI0040521.1"/>
    </source>
</evidence>
<reference evidence="1" key="1">
    <citation type="submission" date="2021-02" db="EMBL/GenBank/DDBJ databases">
        <authorList>
            <consortium name="DOE Joint Genome Institute"/>
            <person name="Ahrendt S."/>
            <person name="Looney B.P."/>
            <person name="Miyauchi S."/>
            <person name="Morin E."/>
            <person name="Drula E."/>
            <person name="Courty P.E."/>
            <person name="Chicoki N."/>
            <person name="Fauchery L."/>
            <person name="Kohler A."/>
            <person name="Kuo A."/>
            <person name="Labutti K."/>
            <person name="Pangilinan J."/>
            <person name="Lipzen A."/>
            <person name="Riley R."/>
            <person name="Andreopoulos W."/>
            <person name="He G."/>
            <person name="Johnson J."/>
            <person name="Barry K.W."/>
            <person name="Grigoriev I.V."/>
            <person name="Nagy L."/>
            <person name="Hibbett D."/>
            <person name="Henrissat B."/>
            <person name="Matheny P.B."/>
            <person name="Labbe J."/>
            <person name="Martin F."/>
        </authorList>
    </citation>
    <scope>NUCLEOTIDE SEQUENCE</scope>
    <source>
        <strain evidence="1">FP105234-sp</strain>
    </source>
</reference>
<comment type="caution">
    <text evidence="1">The sequence shown here is derived from an EMBL/GenBank/DDBJ whole genome shotgun (WGS) entry which is preliminary data.</text>
</comment>
<proteinExistence type="predicted"/>
<evidence type="ECO:0000313" key="2">
    <source>
        <dbReference type="Proteomes" id="UP000814033"/>
    </source>
</evidence>
<organism evidence="1 2">
    <name type="scientific">Auriscalpium vulgare</name>
    <dbReference type="NCBI Taxonomy" id="40419"/>
    <lineage>
        <taxon>Eukaryota</taxon>
        <taxon>Fungi</taxon>
        <taxon>Dikarya</taxon>
        <taxon>Basidiomycota</taxon>
        <taxon>Agaricomycotina</taxon>
        <taxon>Agaricomycetes</taxon>
        <taxon>Russulales</taxon>
        <taxon>Auriscalpiaceae</taxon>
        <taxon>Auriscalpium</taxon>
    </lineage>
</organism>